<feature type="region of interest" description="Disordered" evidence="1">
    <location>
        <begin position="36"/>
        <end position="75"/>
    </location>
</feature>
<dbReference type="AlphaFoldDB" id="A0A8J3LTJ8"/>
<feature type="transmembrane region" description="Helical" evidence="2">
    <location>
        <begin position="264"/>
        <end position="283"/>
    </location>
</feature>
<gene>
    <name evidence="5" type="ORF">Pfl04_49690</name>
</gene>
<accession>A0A8J3LTJ8</accession>
<evidence type="ECO:0000256" key="2">
    <source>
        <dbReference type="SAM" id="Phobius"/>
    </source>
</evidence>
<keyword evidence="2" id="KW-1133">Transmembrane helix</keyword>
<dbReference type="RefSeq" id="WP_168080102.1">
    <property type="nucleotide sequence ID" value="NZ_BAAAQJ010000011.1"/>
</dbReference>
<sequence length="290" mass="30763">MAAVLAAWTAGPAATAVAAPKPAAADLRAAAVRPAALQPQAPQPDPFNGAIPGDVGNGNGLLPPANNPPGAGAIVETALPGANTTQTRFGTIDDVDRLFLVKVRQAGLWERPTGLIAQQFAASERVKEIGRIMAEDHKQLDEECRFVAGQLNVALPDQPSAEQQAWMREFWPMRGHDFDVTAVKWLRFAHGGVFSAIASVRANTRNEMMRLYAERANLMVNKHMSLLESTGLVQYDNLPHAAIGAPAVALAAATAPTPKDANMFRLPVVALVVVAGLLGLVSIRRVVRGL</sequence>
<keyword evidence="2" id="KW-0812">Transmembrane</keyword>
<keyword evidence="3" id="KW-0732">Signal</keyword>
<dbReference type="Proteomes" id="UP000653674">
    <property type="component" value="Unassembled WGS sequence"/>
</dbReference>
<keyword evidence="2" id="KW-0472">Membrane</keyword>
<feature type="signal peptide" evidence="3">
    <location>
        <begin position="1"/>
        <end position="18"/>
    </location>
</feature>
<keyword evidence="6" id="KW-1185">Reference proteome</keyword>
<dbReference type="InterPro" id="IPR025419">
    <property type="entry name" value="DUF4142"/>
</dbReference>
<protein>
    <recommendedName>
        <fullName evidence="4">DUF4142 domain-containing protein</fullName>
    </recommendedName>
</protein>
<feature type="chain" id="PRO_5038941063" description="DUF4142 domain-containing protein" evidence="3">
    <location>
        <begin position="19"/>
        <end position="290"/>
    </location>
</feature>
<evidence type="ECO:0000313" key="5">
    <source>
        <dbReference type="EMBL" id="GIG76565.1"/>
    </source>
</evidence>
<dbReference type="EMBL" id="BONU01000062">
    <property type="protein sequence ID" value="GIG76565.1"/>
    <property type="molecule type" value="Genomic_DNA"/>
</dbReference>
<feature type="domain" description="DUF4142" evidence="4">
    <location>
        <begin position="96"/>
        <end position="225"/>
    </location>
</feature>
<evidence type="ECO:0000313" key="6">
    <source>
        <dbReference type="Proteomes" id="UP000653674"/>
    </source>
</evidence>
<feature type="compositionally biased region" description="Low complexity" evidence="1">
    <location>
        <begin position="60"/>
        <end position="73"/>
    </location>
</feature>
<proteinExistence type="predicted"/>
<dbReference type="Pfam" id="PF13628">
    <property type="entry name" value="DUF4142"/>
    <property type="match status" value="1"/>
</dbReference>
<organism evidence="5 6">
    <name type="scientific">Planosporangium flavigriseum</name>
    <dbReference type="NCBI Taxonomy" id="373681"/>
    <lineage>
        <taxon>Bacteria</taxon>
        <taxon>Bacillati</taxon>
        <taxon>Actinomycetota</taxon>
        <taxon>Actinomycetes</taxon>
        <taxon>Micromonosporales</taxon>
        <taxon>Micromonosporaceae</taxon>
        <taxon>Planosporangium</taxon>
    </lineage>
</organism>
<evidence type="ECO:0000256" key="1">
    <source>
        <dbReference type="SAM" id="MobiDB-lite"/>
    </source>
</evidence>
<evidence type="ECO:0000259" key="4">
    <source>
        <dbReference type="Pfam" id="PF13628"/>
    </source>
</evidence>
<reference evidence="5" key="1">
    <citation type="submission" date="2021-01" db="EMBL/GenBank/DDBJ databases">
        <title>Whole genome shotgun sequence of Planosporangium flavigriseum NBRC 105377.</title>
        <authorList>
            <person name="Komaki H."/>
            <person name="Tamura T."/>
        </authorList>
    </citation>
    <scope>NUCLEOTIDE SEQUENCE</scope>
    <source>
        <strain evidence="5">NBRC 105377</strain>
    </source>
</reference>
<comment type="caution">
    <text evidence="5">The sequence shown here is derived from an EMBL/GenBank/DDBJ whole genome shotgun (WGS) entry which is preliminary data.</text>
</comment>
<evidence type="ECO:0000256" key="3">
    <source>
        <dbReference type="SAM" id="SignalP"/>
    </source>
</evidence>
<name>A0A8J3LTJ8_9ACTN</name>